<proteinExistence type="predicted"/>
<evidence type="ECO:0000313" key="2">
    <source>
        <dbReference type="Proteomes" id="UP000018958"/>
    </source>
</evidence>
<comment type="caution">
    <text evidence="1">The sequence shown here is derived from an EMBL/GenBank/DDBJ whole genome shotgun (WGS) entry which is preliminary data.</text>
</comment>
<dbReference type="EMBL" id="ANIX01002637">
    <property type="protein sequence ID" value="ETP11155.1"/>
    <property type="molecule type" value="Genomic_DNA"/>
</dbReference>
<evidence type="ECO:0000313" key="1">
    <source>
        <dbReference type="EMBL" id="ETP11155.1"/>
    </source>
</evidence>
<sequence length="67" mass="7371">MSSEESCDVMSTINILRVAAQYRSVCANTERPCFVGNPLGFATATLLAPAHYRLLIMCDLTILCVFQ</sequence>
<reference evidence="1 2" key="1">
    <citation type="submission" date="2013-11" db="EMBL/GenBank/DDBJ databases">
        <title>The Genome Sequence of Phytophthora parasitica CJ01A1.</title>
        <authorList>
            <consortium name="The Broad Institute Genomics Platform"/>
            <person name="Russ C."/>
            <person name="Tyler B."/>
            <person name="Panabieres F."/>
            <person name="Shan W."/>
            <person name="Tripathy S."/>
            <person name="Grunwald N."/>
            <person name="Machado M."/>
            <person name="Johnson C.S."/>
            <person name="Walker B."/>
            <person name="Young S.K."/>
            <person name="Zeng Q."/>
            <person name="Gargeya S."/>
            <person name="Fitzgerald M."/>
            <person name="Haas B."/>
            <person name="Abouelleil A."/>
            <person name="Allen A.W."/>
            <person name="Alvarado L."/>
            <person name="Arachchi H.M."/>
            <person name="Berlin A.M."/>
            <person name="Chapman S.B."/>
            <person name="Gainer-Dewar J."/>
            <person name="Goldberg J."/>
            <person name="Griggs A."/>
            <person name="Gujja S."/>
            <person name="Hansen M."/>
            <person name="Howarth C."/>
            <person name="Imamovic A."/>
            <person name="Ireland A."/>
            <person name="Larimer J."/>
            <person name="McCowan C."/>
            <person name="Murphy C."/>
            <person name="Pearson M."/>
            <person name="Poon T.W."/>
            <person name="Priest M."/>
            <person name="Roberts A."/>
            <person name="Saif S."/>
            <person name="Shea T."/>
            <person name="Sisk P."/>
            <person name="Sykes S."/>
            <person name="Wortman J."/>
            <person name="Nusbaum C."/>
            <person name="Birren B."/>
        </authorList>
    </citation>
    <scope>NUCLEOTIDE SEQUENCE [LARGE SCALE GENOMIC DNA]</scope>
    <source>
        <strain evidence="1 2">CJ01A1</strain>
    </source>
</reference>
<dbReference type="Proteomes" id="UP000018958">
    <property type="component" value="Unassembled WGS sequence"/>
</dbReference>
<accession>W2WKR5</accession>
<protein>
    <submittedName>
        <fullName evidence="1">Uncharacterized protein</fullName>
    </submittedName>
</protein>
<organism evidence="1 2">
    <name type="scientific">Phytophthora nicotianae CJ01A1</name>
    <dbReference type="NCBI Taxonomy" id="1317063"/>
    <lineage>
        <taxon>Eukaryota</taxon>
        <taxon>Sar</taxon>
        <taxon>Stramenopiles</taxon>
        <taxon>Oomycota</taxon>
        <taxon>Peronosporomycetes</taxon>
        <taxon>Peronosporales</taxon>
        <taxon>Peronosporaceae</taxon>
        <taxon>Phytophthora</taxon>
    </lineage>
</organism>
<name>W2WKR5_PHYNI</name>
<dbReference type="AlphaFoldDB" id="W2WKR5"/>
<gene>
    <name evidence="1" type="ORF">F441_13298</name>
</gene>